<evidence type="ECO:0000313" key="4">
    <source>
        <dbReference type="Proteomes" id="UP000001299"/>
    </source>
</evidence>
<dbReference type="CDD" id="cd11301">
    <property type="entry name" value="Fut1_Fut2_like"/>
    <property type="match status" value="1"/>
</dbReference>
<dbReference type="InterPro" id="IPR002516">
    <property type="entry name" value="Glyco_trans_11"/>
</dbReference>
<protein>
    <submittedName>
        <fullName evidence="3">Glycosyl transferase GT11 family</fullName>
    </submittedName>
</protein>
<name>E0RZG4_BUTPB</name>
<dbReference type="HOGENOM" id="CLU_043399_3_1_9"/>
<dbReference type="PANTHER" id="PTHR11927">
    <property type="entry name" value="GALACTOSIDE 2-L-FUCOSYLTRANSFERASE"/>
    <property type="match status" value="1"/>
</dbReference>
<evidence type="ECO:0000313" key="3">
    <source>
        <dbReference type="EMBL" id="ADL33161.1"/>
    </source>
</evidence>
<dbReference type="CAZy" id="GT11">
    <property type="family name" value="Glycosyltransferase Family 11"/>
</dbReference>
<dbReference type="GO" id="GO:0016020">
    <property type="term" value="C:membrane"/>
    <property type="evidence" value="ECO:0007669"/>
    <property type="project" value="InterPro"/>
</dbReference>
<dbReference type="STRING" id="515622.bpr_I0413"/>
<dbReference type="eggNOG" id="ENOG502ZC3Y">
    <property type="taxonomic scope" value="Bacteria"/>
</dbReference>
<dbReference type="PANTHER" id="PTHR11927:SF9">
    <property type="entry name" value="L-FUCOSYLTRANSFERASE"/>
    <property type="match status" value="1"/>
</dbReference>
<gene>
    <name evidence="3" type="ordered locus">bpr_I0413</name>
</gene>
<dbReference type="KEGG" id="bpb:bpr_I0413"/>
<evidence type="ECO:0000256" key="1">
    <source>
        <dbReference type="ARBA" id="ARBA00022676"/>
    </source>
</evidence>
<dbReference type="GO" id="GO:0008107">
    <property type="term" value="F:galactoside 2-alpha-L-fucosyltransferase activity"/>
    <property type="evidence" value="ECO:0007669"/>
    <property type="project" value="InterPro"/>
</dbReference>
<dbReference type="Proteomes" id="UP000001299">
    <property type="component" value="Chromosome 1"/>
</dbReference>
<organism evidence="3 4">
    <name type="scientific">Butyrivibrio proteoclasticus (strain ATCC 51982 / DSM 14932 / B316)</name>
    <name type="common">Clostridium proteoclasticum</name>
    <dbReference type="NCBI Taxonomy" id="515622"/>
    <lineage>
        <taxon>Bacteria</taxon>
        <taxon>Bacillati</taxon>
        <taxon>Bacillota</taxon>
        <taxon>Clostridia</taxon>
        <taxon>Lachnospirales</taxon>
        <taxon>Lachnospiraceae</taxon>
        <taxon>Butyrivibrio</taxon>
    </lineage>
</organism>
<keyword evidence="2 3" id="KW-0808">Transferase</keyword>
<accession>E0RZG4</accession>
<keyword evidence="1" id="KW-0328">Glycosyltransferase</keyword>
<proteinExistence type="predicted"/>
<reference evidence="3 4" key="1">
    <citation type="journal article" date="2010" name="PLoS ONE">
        <title>The glycobiome of the rumen bacterium Butyrivibrio proteoclasticus B316(T) highlights adaptation to a polysaccharide-rich environment.</title>
        <authorList>
            <person name="Kelly W.J."/>
            <person name="Leahy S.C."/>
            <person name="Altermann E."/>
            <person name="Yeoman C.J."/>
            <person name="Dunne J.C."/>
            <person name="Kong Z."/>
            <person name="Pacheco D.M."/>
            <person name="Li D."/>
            <person name="Noel S.J."/>
            <person name="Moon C.D."/>
            <person name="Cookson A.L."/>
            <person name="Attwood G.T."/>
        </authorList>
    </citation>
    <scope>NUCLEOTIDE SEQUENCE [LARGE SCALE GENOMIC DNA]</scope>
    <source>
        <strain evidence="4">ATCC 51982 / DSM 14932 / B316</strain>
    </source>
</reference>
<dbReference type="EMBL" id="CP001810">
    <property type="protein sequence ID" value="ADL33161.1"/>
    <property type="molecule type" value="Genomic_DNA"/>
</dbReference>
<evidence type="ECO:0000256" key="2">
    <source>
        <dbReference type="ARBA" id="ARBA00022679"/>
    </source>
</evidence>
<dbReference type="GO" id="GO:0005975">
    <property type="term" value="P:carbohydrate metabolic process"/>
    <property type="evidence" value="ECO:0007669"/>
    <property type="project" value="InterPro"/>
</dbReference>
<keyword evidence="4" id="KW-1185">Reference proteome</keyword>
<dbReference type="AlphaFoldDB" id="E0RZG4"/>
<dbReference type="Pfam" id="PF01531">
    <property type="entry name" value="Glyco_transf_11"/>
    <property type="match status" value="1"/>
</dbReference>
<sequence>MECSMIIIKFCGALGNQLFQYALYEKMRILGKDVKADISAFGDGNEKRFFYLDELGIEFNIASADEIAEYLNRKTIRFVPGFLQHRHYYFEKKPYVYNKKILSYDDCYLEGYWQNYRYFDDIKDELLKHMKFPCLPLEQKKLAEKMENENSVAVHVRMGDYLNLQDLYGGICDADYYDRAFSYIEGNISNPVYYGFSDDVDKASALLAKHKINWIDYNSEKGAIYDLILMSKCKNNIIANSSFSWWGAYLEYNNGKVVVSPNRWMNCFENSNIAYWGWISL</sequence>